<gene>
    <name evidence="5 7" type="primary">msrA</name>
    <name evidence="7" type="ORF">ACFFGV_08340</name>
</gene>
<evidence type="ECO:0000256" key="5">
    <source>
        <dbReference type="HAMAP-Rule" id="MF_01401"/>
    </source>
</evidence>
<evidence type="ECO:0000313" key="7">
    <source>
        <dbReference type="EMBL" id="MFC0523593.1"/>
    </source>
</evidence>
<proteinExistence type="inferred from homology"/>
<evidence type="ECO:0000313" key="8">
    <source>
        <dbReference type="Proteomes" id="UP001589836"/>
    </source>
</evidence>
<accession>A0ABV6LMR9</accession>
<dbReference type="Proteomes" id="UP001589836">
    <property type="component" value="Unassembled WGS sequence"/>
</dbReference>
<dbReference type="Gene3D" id="3.30.1060.10">
    <property type="entry name" value="Peptide methionine sulphoxide reductase MsrA"/>
    <property type="match status" value="1"/>
</dbReference>
<dbReference type="InterPro" id="IPR036509">
    <property type="entry name" value="Met_Sox_Rdtase_MsrA_sf"/>
</dbReference>
<reference evidence="7 8" key="1">
    <citation type="submission" date="2024-09" db="EMBL/GenBank/DDBJ databases">
        <authorList>
            <person name="Sun Q."/>
            <person name="Mori K."/>
        </authorList>
    </citation>
    <scope>NUCLEOTIDE SEQUENCE [LARGE SCALE GENOMIC DNA]</scope>
    <source>
        <strain evidence="7 8">NCAIM B.02529</strain>
    </source>
</reference>
<feature type="domain" description="Peptide methionine sulphoxide reductase MsrA" evidence="6">
    <location>
        <begin position="3"/>
        <end position="152"/>
    </location>
</feature>
<comment type="function">
    <text evidence="5">Has an important function as a repair enzyme for proteins that have been inactivated by oxidation. Catalyzes the reversible oxidation-reduction of methionine sulfoxide in proteins to methionine.</text>
</comment>
<comment type="similarity">
    <text evidence="1 5">Belongs to the MsrA Met sulfoxide reductase family.</text>
</comment>
<evidence type="ECO:0000256" key="2">
    <source>
        <dbReference type="ARBA" id="ARBA00023002"/>
    </source>
</evidence>
<dbReference type="NCBIfam" id="TIGR00401">
    <property type="entry name" value="msrA"/>
    <property type="match status" value="1"/>
</dbReference>
<dbReference type="PANTHER" id="PTHR43774:SF1">
    <property type="entry name" value="PEPTIDE METHIONINE SULFOXIDE REDUCTASE MSRA 2"/>
    <property type="match status" value="1"/>
</dbReference>
<sequence>MATAYFGAGCFWGVEAFFERLTGVTATRVGYSGGTVENPSYELVKSGVTGHAETTKVEFDPSVISYASLVDQFFEVHDPTQINRQGEDVGTQYRSVIFFLDDEQRQVAEEKIQEWSDKGIYKLPIATQIKKAAPFYDAEEYHQKYLQKHGSVSCGI</sequence>
<dbReference type="GO" id="GO:0008113">
    <property type="term" value="F:peptide-methionine (S)-S-oxide reductase activity"/>
    <property type="evidence" value="ECO:0007669"/>
    <property type="project" value="UniProtKB-EC"/>
</dbReference>
<dbReference type="Pfam" id="PF01625">
    <property type="entry name" value="PMSR"/>
    <property type="match status" value="1"/>
</dbReference>
<evidence type="ECO:0000256" key="3">
    <source>
        <dbReference type="ARBA" id="ARBA00047806"/>
    </source>
</evidence>
<evidence type="ECO:0000259" key="6">
    <source>
        <dbReference type="Pfam" id="PF01625"/>
    </source>
</evidence>
<keyword evidence="8" id="KW-1185">Reference proteome</keyword>
<keyword evidence="2 5" id="KW-0560">Oxidoreductase</keyword>
<comment type="catalytic activity">
    <reaction evidence="3 5">
        <text>L-methionyl-[protein] + [thioredoxin]-disulfide + H2O = L-methionyl-(S)-S-oxide-[protein] + [thioredoxin]-dithiol</text>
        <dbReference type="Rhea" id="RHEA:14217"/>
        <dbReference type="Rhea" id="RHEA-COMP:10698"/>
        <dbReference type="Rhea" id="RHEA-COMP:10700"/>
        <dbReference type="Rhea" id="RHEA-COMP:12313"/>
        <dbReference type="Rhea" id="RHEA-COMP:12315"/>
        <dbReference type="ChEBI" id="CHEBI:15377"/>
        <dbReference type="ChEBI" id="CHEBI:16044"/>
        <dbReference type="ChEBI" id="CHEBI:29950"/>
        <dbReference type="ChEBI" id="CHEBI:44120"/>
        <dbReference type="ChEBI" id="CHEBI:50058"/>
        <dbReference type="EC" id="1.8.4.11"/>
    </reaction>
</comment>
<evidence type="ECO:0000256" key="1">
    <source>
        <dbReference type="ARBA" id="ARBA00005591"/>
    </source>
</evidence>
<dbReference type="PANTHER" id="PTHR43774">
    <property type="entry name" value="PEPTIDE METHIONINE SULFOXIDE REDUCTASE"/>
    <property type="match status" value="1"/>
</dbReference>
<organism evidence="7 8">
    <name type="scientific">Pontibacillus salicampi</name>
    <dbReference type="NCBI Taxonomy" id="1449801"/>
    <lineage>
        <taxon>Bacteria</taxon>
        <taxon>Bacillati</taxon>
        <taxon>Bacillota</taxon>
        <taxon>Bacilli</taxon>
        <taxon>Bacillales</taxon>
        <taxon>Bacillaceae</taxon>
        <taxon>Pontibacillus</taxon>
    </lineage>
</organism>
<dbReference type="SUPFAM" id="SSF55068">
    <property type="entry name" value="Peptide methionine sulfoxide reductase"/>
    <property type="match status" value="1"/>
</dbReference>
<comment type="catalytic activity">
    <reaction evidence="4 5">
        <text>[thioredoxin]-disulfide + L-methionine + H2O = L-methionine (S)-S-oxide + [thioredoxin]-dithiol</text>
        <dbReference type="Rhea" id="RHEA:19993"/>
        <dbReference type="Rhea" id="RHEA-COMP:10698"/>
        <dbReference type="Rhea" id="RHEA-COMP:10700"/>
        <dbReference type="ChEBI" id="CHEBI:15377"/>
        <dbReference type="ChEBI" id="CHEBI:29950"/>
        <dbReference type="ChEBI" id="CHEBI:50058"/>
        <dbReference type="ChEBI" id="CHEBI:57844"/>
        <dbReference type="ChEBI" id="CHEBI:58772"/>
        <dbReference type="EC" id="1.8.4.11"/>
    </reaction>
</comment>
<dbReference type="HAMAP" id="MF_01401">
    <property type="entry name" value="MsrA"/>
    <property type="match status" value="1"/>
</dbReference>
<dbReference type="EC" id="1.8.4.11" evidence="5"/>
<comment type="caution">
    <text evidence="7">The sequence shown here is derived from an EMBL/GenBank/DDBJ whole genome shotgun (WGS) entry which is preliminary data.</text>
</comment>
<dbReference type="EMBL" id="JBHLTP010000005">
    <property type="protein sequence ID" value="MFC0523593.1"/>
    <property type="molecule type" value="Genomic_DNA"/>
</dbReference>
<dbReference type="InterPro" id="IPR002569">
    <property type="entry name" value="Met_Sox_Rdtase_MsrA_dom"/>
</dbReference>
<dbReference type="RefSeq" id="WP_377346598.1">
    <property type="nucleotide sequence ID" value="NZ_JBHLTP010000005.1"/>
</dbReference>
<protein>
    <recommendedName>
        <fullName evidence="5">Peptide methionine sulfoxide reductase MsrA</fullName>
        <shortName evidence="5">Protein-methionine-S-oxide reductase</shortName>
        <ecNumber evidence="5">1.8.4.11</ecNumber>
    </recommendedName>
    <alternativeName>
        <fullName evidence="5">Peptide-methionine (S)-S-oxide reductase</fullName>
        <shortName evidence="5">Peptide Met(O) reductase</shortName>
    </alternativeName>
</protein>
<name>A0ABV6LMR9_9BACI</name>
<feature type="active site" evidence="5">
    <location>
        <position position="10"/>
    </location>
</feature>
<evidence type="ECO:0000256" key="4">
    <source>
        <dbReference type="ARBA" id="ARBA00048782"/>
    </source>
</evidence>